<evidence type="ECO:0000256" key="6">
    <source>
        <dbReference type="SAM" id="Coils"/>
    </source>
</evidence>
<evidence type="ECO:0000313" key="9">
    <source>
        <dbReference type="Proteomes" id="UP000183832"/>
    </source>
</evidence>
<feature type="repeat" description="ANK" evidence="5">
    <location>
        <begin position="266"/>
        <end position="298"/>
    </location>
</feature>
<dbReference type="Proteomes" id="UP000183832">
    <property type="component" value="Unassembled WGS sequence"/>
</dbReference>
<evidence type="ECO:0000256" key="3">
    <source>
        <dbReference type="ARBA" id="ARBA00022740"/>
    </source>
</evidence>
<dbReference type="GO" id="GO:0032420">
    <property type="term" value="C:stereocilium"/>
    <property type="evidence" value="ECO:0007669"/>
    <property type="project" value="UniProtKB-SubCell"/>
</dbReference>
<dbReference type="SMART" id="SM00248">
    <property type="entry name" value="ANK"/>
    <property type="match status" value="5"/>
</dbReference>
<dbReference type="GO" id="GO:0051015">
    <property type="term" value="F:actin filament binding"/>
    <property type="evidence" value="ECO:0007669"/>
    <property type="project" value="TreeGrafter"/>
</dbReference>
<dbReference type="GO" id="GO:0005737">
    <property type="term" value="C:cytoplasm"/>
    <property type="evidence" value="ECO:0007669"/>
    <property type="project" value="TreeGrafter"/>
</dbReference>
<feature type="compositionally biased region" description="Low complexity" evidence="7">
    <location>
        <begin position="529"/>
        <end position="538"/>
    </location>
</feature>
<evidence type="ECO:0000256" key="1">
    <source>
        <dbReference type="ARBA" id="ARBA00004645"/>
    </source>
</evidence>
<organism evidence="8 9">
    <name type="scientific">Clunio marinus</name>
    <dbReference type="NCBI Taxonomy" id="568069"/>
    <lineage>
        <taxon>Eukaryota</taxon>
        <taxon>Metazoa</taxon>
        <taxon>Ecdysozoa</taxon>
        <taxon>Arthropoda</taxon>
        <taxon>Hexapoda</taxon>
        <taxon>Insecta</taxon>
        <taxon>Pterygota</taxon>
        <taxon>Neoptera</taxon>
        <taxon>Endopterygota</taxon>
        <taxon>Diptera</taxon>
        <taxon>Nematocera</taxon>
        <taxon>Chironomoidea</taxon>
        <taxon>Chironomidae</taxon>
        <taxon>Clunio</taxon>
    </lineage>
</organism>
<feature type="compositionally biased region" description="Polar residues" evidence="7">
    <location>
        <begin position="638"/>
        <end position="658"/>
    </location>
</feature>
<keyword evidence="4 5" id="KW-0040">ANK repeat</keyword>
<feature type="compositionally biased region" description="Polar residues" evidence="7">
    <location>
        <begin position="568"/>
        <end position="584"/>
    </location>
</feature>
<feature type="repeat" description="ANK" evidence="5">
    <location>
        <begin position="232"/>
        <end position="265"/>
    </location>
</feature>
<keyword evidence="9" id="KW-1185">Reference proteome</keyword>
<feature type="region of interest" description="Disordered" evidence="7">
    <location>
        <begin position="518"/>
        <end position="743"/>
    </location>
</feature>
<dbReference type="InterPro" id="IPR002110">
    <property type="entry name" value="Ankyrin_rpt"/>
</dbReference>
<dbReference type="EMBL" id="CVRI01000054">
    <property type="protein sequence ID" value="CRL00006.1"/>
    <property type="molecule type" value="Genomic_DNA"/>
</dbReference>
<dbReference type="Gene3D" id="1.25.40.20">
    <property type="entry name" value="Ankyrin repeat-containing domain"/>
    <property type="match status" value="1"/>
</dbReference>
<evidence type="ECO:0000313" key="8">
    <source>
        <dbReference type="EMBL" id="CRL00006.1"/>
    </source>
</evidence>
<feature type="compositionally biased region" description="Pro residues" evidence="7">
    <location>
        <begin position="613"/>
        <end position="623"/>
    </location>
</feature>
<feature type="region of interest" description="Disordered" evidence="7">
    <location>
        <begin position="359"/>
        <end position="386"/>
    </location>
</feature>
<dbReference type="GO" id="GO:0051017">
    <property type="term" value="P:actin filament bundle assembly"/>
    <property type="evidence" value="ECO:0007669"/>
    <property type="project" value="TreeGrafter"/>
</dbReference>
<dbReference type="GO" id="GO:0007605">
    <property type="term" value="P:sensory perception of sound"/>
    <property type="evidence" value="ECO:0007669"/>
    <property type="project" value="UniProtKB-KW"/>
</dbReference>
<dbReference type="InterPro" id="IPR036770">
    <property type="entry name" value="Ankyrin_rpt-contain_sf"/>
</dbReference>
<gene>
    <name evidence="8" type="primary">putative Espin</name>
    <name evidence="8" type="ORF">CLUMA_CG013296</name>
</gene>
<feature type="compositionally biased region" description="Polar residues" evidence="7">
    <location>
        <begin position="709"/>
        <end position="741"/>
    </location>
</feature>
<comment type="subcellular location">
    <subcellularLocation>
        <location evidence="1">Cell projection</location>
        <location evidence="1">Stereocilium</location>
    </subcellularLocation>
</comment>
<evidence type="ECO:0000256" key="2">
    <source>
        <dbReference type="ARBA" id="ARBA00022737"/>
    </source>
</evidence>
<reference evidence="8 9" key="1">
    <citation type="submission" date="2015-04" db="EMBL/GenBank/DDBJ databases">
        <authorList>
            <person name="Syromyatnikov M.Y."/>
            <person name="Popov V.N."/>
        </authorList>
    </citation>
    <scope>NUCLEOTIDE SEQUENCE [LARGE SCALE GENOMIC DNA]</scope>
</reference>
<feature type="repeat" description="ANK" evidence="5">
    <location>
        <begin position="199"/>
        <end position="231"/>
    </location>
</feature>
<dbReference type="Pfam" id="PF12796">
    <property type="entry name" value="Ank_2"/>
    <property type="match status" value="1"/>
</dbReference>
<sequence>MCILDLLTNSDSSKSLTHKFQHLLVQRYKHSKAGVIYYNDNISMMNRSKVKNSPMFSKNLATNFHFDSRKEWDLKTSSYEFSSDDRERSSIEDNDGYMSTCTLCTSSFSFCQASQCSERRVKKMHTSFTRSITPEINLATLRNNHHDHSQPSFNGSRMNSSIEQDNLALHYASARGCLECVQLIMESSQEISANTQMDNDVTPCYLAAQEGHLDVLKFLVESGGSLYVRAKDGMTALHAASQMNRLEVLKWMVEDQGVDPNLRDGDGATPLHFAASRGHMSIVKWLLNHGAKLSLDKYGKSPINDAAENQQTECLNILVQHSNEFMTNTSKPRHSTPKAVEKNVLRRNSFVSKCSAASSDSEPFYLHPPNQKQLKDAPYRKSSPDGGYYGALPNDGIFINPMRATFTPPSPSDSTESFFLHDPQEVIYNRVKEIFESDTSVKEEPMVRNNAMTVQAEIHSSSSGAASCSDDDLRENMKSKKIYNAETKASHASSNNHDYEDIYLVREEAKISSKNLYGCRSRSRDSGSHSRSASTSSTRSHDVVVQSKSIQFDTTAKGYEIPRKSNEKNSSGQSSQQLVDSTYESVGPSESVYMRKNSLESEKKFKHSSPIDVPMPPPLPPPLKGHNFMRNANRDSSDSLTDSIDFNQAENDTSNPESDSGLEVIEEPTLRPSELVRGNNNRTNKKSKFTNSTECGLNTTKNNKHRQQNEQLRSNTTKTSSSGKVHQQQIGASSSVGFEQHSNQEHESIYNGVSNDPNKPTFLSHLVNKQLVLPIIAFPNSAANDSNHLIKPSEYLKSIGSDKHSSRSSDTEDYYQISNEQVVLATIETTTTEIDRNYSEKIPVAPPPLPANFFNTANNTVTRNSSQQTQSESTIRKHQPLSSISIQDLNSVQLRRTDNKMLSKTFSAPTRSISMQCLSSTNEQYLSQKTDLIAELKMSKDITGIKKMKVERAKMDRNSEIPDRDSFGNIIPDWKRQMLAKKAADKAKKEFEDRLAREAEDRRLSAIPKWKRDLIARKEEAEHKMKSTNCNQRSDNNLMTDTWRIKQRAMSIDNISFLSPPISQPLNNNEYERDFEVSPTQENCMENLEIQNEQENHQTTTTHHDDAGNEDNNIIPWKKLLRKTNSRLSLIS</sequence>
<evidence type="ECO:0000256" key="5">
    <source>
        <dbReference type="PROSITE-ProRule" id="PRU00023"/>
    </source>
</evidence>
<dbReference type="PROSITE" id="PS50297">
    <property type="entry name" value="ANK_REP_REGION"/>
    <property type="match status" value="2"/>
</dbReference>
<dbReference type="PANTHER" id="PTHR24153">
    <property type="entry name" value="ESPIN"/>
    <property type="match status" value="1"/>
</dbReference>
<feature type="compositionally biased region" description="Polar residues" evidence="7">
    <location>
        <begin position="689"/>
        <end position="701"/>
    </location>
</feature>
<dbReference type="PROSITE" id="PS50088">
    <property type="entry name" value="ANK_REPEAT"/>
    <property type="match status" value="3"/>
</dbReference>
<evidence type="ECO:0000256" key="4">
    <source>
        <dbReference type="ARBA" id="ARBA00023043"/>
    </source>
</evidence>
<accession>A0A1J1ILQ5</accession>
<dbReference type="PANTHER" id="PTHR24153:SF8">
    <property type="entry name" value="FORKED, ISOFORM F"/>
    <property type="match status" value="1"/>
</dbReference>
<dbReference type="SUPFAM" id="SSF48403">
    <property type="entry name" value="Ankyrin repeat"/>
    <property type="match status" value="1"/>
</dbReference>
<dbReference type="InterPro" id="IPR052420">
    <property type="entry name" value="Espin/Espin-like"/>
</dbReference>
<name>A0A1J1ILQ5_9DIPT</name>
<feature type="coiled-coil region" evidence="6">
    <location>
        <begin position="981"/>
        <end position="1031"/>
    </location>
</feature>
<keyword evidence="6" id="KW-0175">Coiled coil</keyword>
<dbReference type="Pfam" id="PF00023">
    <property type="entry name" value="Ank"/>
    <property type="match status" value="1"/>
</dbReference>
<dbReference type="AlphaFoldDB" id="A0A1J1ILQ5"/>
<dbReference type="STRING" id="568069.A0A1J1ILQ5"/>
<protein>
    <submittedName>
        <fullName evidence="8">CLUMA_CG013296, isoform A</fullName>
    </submittedName>
</protein>
<proteinExistence type="predicted"/>
<keyword evidence="2" id="KW-0677">Repeat</keyword>
<keyword evidence="3" id="KW-1009">Hearing</keyword>
<evidence type="ECO:0000256" key="7">
    <source>
        <dbReference type="SAM" id="MobiDB-lite"/>
    </source>
</evidence>
<dbReference type="OrthoDB" id="10261302at2759"/>
<feature type="compositionally biased region" description="Basic and acidic residues" evidence="7">
    <location>
        <begin position="373"/>
        <end position="383"/>
    </location>
</feature>